<evidence type="ECO:0000313" key="1">
    <source>
        <dbReference type="EMBL" id="PYC23585.1"/>
    </source>
</evidence>
<reference evidence="1 2" key="1">
    <citation type="submission" date="2018-06" db="EMBL/GenBank/DDBJ databases">
        <title>Pseudomonas diversity within urban Lake Michigan freshwaters.</title>
        <authorList>
            <person name="Batrich M."/>
            <person name="Hatzopoulos T."/>
            <person name="Putonti C."/>
        </authorList>
    </citation>
    <scope>NUCLEOTIDE SEQUENCE [LARGE SCALE GENOMIC DNA]</scope>
    <source>
        <strain evidence="1 2">MB-090714</strain>
    </source>
</reference>
<accession>A0A2V4KPN3</accession>
<protein>
    <submittedName>
        <fullName evidence="1">Uncharacterized protein</fullName>
    </submittedName>
</protein>
<dbReference type="Proteomes" id="UP000248146">
    <property type="component" value="Unassembled WGS sequence"/>
</dbReference>
<evidence type="ECO:0000313" key="2">
    <source>
        <dbReference type="Proteomes" id="UP000248146"/>
    </source>
</evidence>
<dbReference type="OrthoDB" id="9157609at2"/>
<sequence length="148" mass="17003">MNWLEESKALFAAPRPAHFTDYRHCDECCEHDQTLLNASIDGIGLRELGNPGWDPLCFVTPEGLGYFFPALVRLCLESDEHSSYIGQFLFHLSYDGPQNRHVLAFSQAQRDFVGRFLEHLLEIRAELIERYGEADDLFAALRIWRDAA</sequence>
<name>A0A2V4KPN3_AQUAC</name>
<gene>
    <name evidence="1" type="ORF">DMO17_13130</name>
</gene>
<dbReference type="EMBL" id="QJRX01000006">
    <property type="protein sequence ID" value="PYC23585.1"/>
    <property type="molecule type" value="Genomic_DNA"/>
</dbReference>
<dbReference type="AlphaFoldDB" id="A0A2V4KPN3"/>
<comment type="caution">
    <text evidence="1">The sequence shown here is derived from an EMBL/GenBank/DDBJ whole genome shotgun (WGS) entry which is preliminary data.</text>
</comment>
<dbReference type="RefSeq" id="WP_110682931.1">
    <property type="nucleotide sequence ID" value="NZ_QJRX01000006.1"/>
</dbReference>
<organism evidence="1 2">
    <name type="scientific">Aquipseudomonas alcaligenes</name>
    <name type="common">Pseudomonas alcaligenes</name>
    <dbReference type="NCBI Taxonomy" id="43263"/>
    <lineage>
        <taxon>Bacteria</taxon>
        <taxon>Pseudomonadati</taxon>
        <taxon>Pseudomonadota</taxon>
        <taxon>Gammaproteobacteria</taxon>
        <taxon>Pseudomonadales</taxon>
        <taxon>Pseudomonadaceae</taxon>
        <taxon>Aquipseudomonas</taxon>
    </lineage>
</organism>
<proteinExistence type="predicted"/>